<feature type="compositionally biased region" description="Polar residues" evidence="1">
    <location>
        <begin position="189"/>
        <end position="206"/>
    </location>
</feature>
<gene>
    <name evidence="2" type="primary">HaRxL39</name>
</gene>
<reference evidence="4" key="1">
    <citation type="journal article" date="2010" name="Science">
        <title>Signatures of adaptation to obligate biotrophy in the Hyaloperonospora arabidopsidis genome.</title>
        <authorList>
            <person name="Baxter L."/>
            <person name="Tripathy S."/>
            <person name="Ishaque N."/>
            <person name="Boot N."/>
            <person name="Cabral A."/>
            <person name="Kemen E."/>
            <person name="Thines M."/>
            <person name="Ah-Fong A."/>
            <person name="Anderson R."/>
            <person name="Badejoko W."/>
            <person name="Bittner-Eddy P."/>
            <person name="Boore J.L."/>
            <person name="Chibucos M.C."/>
            <person name="Coates M."/>
            <person name="Dehal P."/>
            <person name="Delehaunty K."/>
            <person name="Dong S."/>
            <person name="Downton P."/>
            <person name="Dumas B."/>
            <person name="Fabro G."/>
            <person name="Fronick C."/>
            <person name="Fuerstenberg S.I."/>
            <person name="Fulton L."/>
            <person name="Gaulin E."/>
            <person name="Govers F."/>
            <person name="Hughes L."/>
            <person name="Humphray S."/>
            <person name="Jiang R.H."/>
            <person name="Judelson H."/>
            <person name="Kamoun S."/>
            <person name="Kyung K."/>
            <person name="Meijer H."/>
            <person name="Minx P."/>
            <person name="Morris P."/>
            <person name="Nelson J."/>
            <person name="Phuntumart V."/>
            <person name="Qutob D."/>
            <person name="Rehmany A."/>
            <person name="Rougon-Cardoso A."/>
            <person name="Ryden P."/>
            <person name="Torto-Alalibo T."/>
            <person name="Studholme D."/>
            <person name="Wang Y."/>
            <person name="Win J."/>
            <person name="Wood J."/>
            <person name="Clifton S.W."/>
            <person name="Rogers J."/>
            <person name="Van den Ackerveken G."/>
            <person name="Jones J.D."/>
            <person name="McDowell J.M."/>
            <person name="Beynon J."/>
            <person name="Tyler B.M."/>
        </authorList>
    </citation>
    <scope>NUCLEOTIDE SEQUENCE [LARGE SCALE GENOMIC DNA]</scope>
    <source>
        <strain evidence="4">Emoy2</strain>
    </source>
</reference>
<evidence type="ECO:0000313" key="4">
    <source>
        <dbReference type="Proteomes" id="UP000011713"/>
    </source>
</evidence>
<evidence type="ECO:0000313" key="2">
    <source>
        <dbReference type="EMBL" id="BAP68781.1"/>
    </source>
</evidence>
<dbReference type="InParanoid" id="M4C4X9"/>
<evidence type="ECO:0000256" key="1">
    <source>
        <dbReference type="SAM" id="MobiDB-lite"/>
    </source>
</evidence>
<dbReference type="EnsemblProtists" id="HpaT814149">
    <property type="protein sequence ID" value="HpaP814149"/>
    <property type="gene ID" value="HpaG814149"/>
</dbReference>
<name>M4C4X9_HYAAE</name>
<evidence type="ECO:0000313" key="3">
    <source>
        <dbReference type="EnsemblProtists" id="HpaP814149"/>
    </source>
</evidence>
<keyword evidence="4" id="KW-1185">Reference proteome</keyword>
<proteinExistence type="evidence at transcript level"/>
<dbReference type="AlphaFoldDB" id="M4C4X9"/>
<sequence>MAANETQTTAVLSMFSVQTNSQSEDHSLNVVWMKDADIQINAVFDGHGGSRAVDHLCSSLCQDTRDDITSDSFSSKVHAIIDSAFSRSDKESMTQKHFKCTIVYWKIRERSGLSRRVPWRPDSPSLEVSSQRQYQIHSVCAKPIWTPFISTHRERVVASTMTKCSLLLVPFLVAIAVSDALPARAAGTLPQSATSVQDKATESTVSGKRALQSKEDTKGAADEERAPNWLQSVPEWLSTMMKKTTNWTARTWKGTAFSMSRVPPKDMVEAKAVLTEMEIVRHHRSMGYRFLLFLKAAWEAAWEAAWKAASKASELTSVLRRRQSHRPNLRKLHEEIYQIWLAAFESAFTVKELKKEVDKLHKKVMDFSAAIEAKKVAPSDFVRPSE</sequence>
<feature type="compositionally biased region" description="Basic and acidic residues" evidence="1">
    <location>
        <begin position="212"/>
        <end position="225"/>
    </location>
</feature>
<dbReference type="Gene3D" id="3.60.40.10">
    <property type="entry name" value="PPM-type phosphatase domain"/>
    <property type="match status" value="1"/>
</dbReference>
<reference evidence="2" key="2">
    <citation type="journal article" date="2014" name="PLoS Pathog.">
        <title>Expression profiling during arabidopsis/downy mildew interaction reveals a highly-expressed effector that attenuates responses to salicylic acid.</title>
        <authorList>
            <person name="Asai S."/>
            <person name="Rallapalli G."/>
            <person name="Piquerez S.J.M."/>
            <person name="Caillaud M.C."/>
            <person name="Furzer O.J."/>
            <person name="Ishaque N."/>
            <person name="Wirthmueller L."/>
            <person name="Fabro G."/>
            <person name="Shirasu K."/>
            <person name="Jones J.D.G."/>
        </authorList>
    </citation>
    <scope>NUCLEOTIDE SEQUENCE</scope>
    <source>
        <strain evidence="2">Emoy2</strain>
    </source>
</reference>
<reference evidence="3" key="3">
    <citation type="submission" date="2015-06" db="UniProtKB">
        <authorList>
            <consortium name="EnsemblProtists"/>
        </authorList>
    </citation>
    <scope>IDENTIFICATION</scope>
    <source>
        <strain evidence="3">Emoy2</strain>
    </source>
</reference>
<protein>
    <submittedName>
        <fullName evidence="2">RxLR effector candidate protein</fullName>
    </submittedName>
</protein>
<dbReference type="EMBL" id="JH598271">
    <property type="status" value="NOT_ANNOTATED_CDS"/>
    <property type="molecule type" value="Genomic_DNA"/>
</dbReference>
<feature type="region of interest" description="Disordered" evidence="1">
    <location>
        <begin position="187"/>
        <end position="225"/>
    </location>
</feature>
<organism evidence="3 4">
    <name type="scientific">Hyaloperonospora arabidopsidis (strain Emoy2)</name>
    <name type="common">Downy mildew agent</name>
    <name type="synonym">Peronospora arabidopsidis</name>
    <dbReference type="NCBI Taxonomy" id="559515"/>
    <lineage>
        <taxon>Eukaryota</taxon>
        <taxon>Sar</taxon>
        <taxon>Stramenopiles</taxon>
        <taxon>Oomycota</taxon>
        <taxon>Peronosporomycetes</taxon>
        <taxon>Peronosporales</taxon>
        <taxon>Peronosporaceae</taxon>
        <taxon>Hyaloperonospora</taxon>
    </lineage>
</organism>
<dbReference type="VEuPathDB" id="FungiDB:HpaG814149"/>
<dbReference type="HOGENOM" id="CLU_716585_0_0_1"/>
<dbReference type="Proteomes" id="UP000011713">
    <property type="component" value="Unassembled WGS sequence"/>
</dbReference>
<dbReference type="EMBL" id="AB922206">
    <property type="protein sequence ID" value="BAP68781.1"/>
    <property type="molecule type" value="mRNA"/>
</dbReference>
<dbReference type="InterPro" id="IPR036457">
    <property type="entry name" value="PPM-type-like_dom_sf"/>
</dbReference>
<accession>M4C4X9</accession>